<accession>A0A941AR86</accession>
<evidence type="ECO:0000256" key="2">
    <source>
        <dbReference type="SAM" id="SignalP"/>
    </source>
</evidence>
<organism evidence="3 4">
    <name type="scientific">Pseudoxanthomonas helianthi</name>
    <dbReference type="NCBI Taxonomy" id="1453541"/>
    <lineage>
        <taxon>Bacteria</taxon>
        <taxon>Pseudomonadati</taxon>
        <taxon>Pseudomonadota</taxon>
        <taxon>Gammaproteobacteria</taxon>
        <taxon>Lysobacterales</taxon>
        <taxon>Lysobacteraceae</taxon>
        <taxon>Pseudoxanthomonas</taxon>
    </lineage>
</organism>
<protein>
    <recommendedName>
        <fullName evidence="5">Secreted protein</fullName>
    </recommendedName>
</protein>
<dbReference type="InterPro" id="IPR029045">
    <property type="entry name" value="ClpP/crotonase-like_dom_sf"/>
</dbReference>
<reference evidence="3" key="2">
    <citation type="submission" date="2021-03" db="EMBL/GenBank/DDBJ databases">
        <authorList>
            <person name="Cao W."/>
        </authorList>
    </citation>
    <scope>NUCLEOTIDE SEQUENCE</scope>
    <source>
        <strain evidence="3">110414</strain>
    </source>
</reference>
<evidence type="ECO:0008006" key="5">
    <source>
        <dbReference type="Google" id="ProtNLM"/>
    </source>
</evidence>
<comment type="caution">
    <text evidence="3">The sequence shown here is derived from an EMBL/GenBank/DDBJ whole genome shotgun (WGS) entry which is preliminary data.</text>
</comment>
<dbReference type="Gene3D" id="3.90.226.10">
    <property type="entry name" value="2-enoyl-CoA Hydratase, Chain A, domain 1"/>
    <property type="match status" value="1"/>
</dbReference>
<feature type="region of interest" description="Disordered" evidence="1">
    <location>
        <begin position="32"/>
        <end position="67"/>
    </location>
</feature>
<evidence type="ECO:0000256" key="1">
    <source>
        <dbReference type="SAM" id="MobiDB-lite"/>
    </source>
</evidence>
<keyword evidence="4" id="KW-1185">Reference proteome</keyword>
<sequence>MSKLPCLLIACLLIAACRPSQPEAVANKSKTIEVANPEEGGAVSTAPVEKTPSQKRPAPRREEPKLDWSPLSLAAGEGSLSCELDYAGQGDGEALTDLDRQSLLAVMAPCVERGVLRLRYTGKIDAKFTALLQRVVHVADELKIGKRVLDLDSVGGMVEDAIKAGDVIAGSHWTLWVREGAVCHSACVLVLAAGDMRMIRGNVGIHRIIRMSSTATTRAQLNEELRAVYGRVRDYLERNGAAVAMADQMMSVPNRNLRLLSTDELQWYGLDGVNPVQDDLDRLRLMRECGQDFVTRRDAFIRAFDNRCRSEVAGLEALNACGIELRKQYGFPDKTCANESPLSEFDLVAVATAPKPASTANAEPAPADAAKTTTQ</sequence>
<dbReference type="AlphaFoldDB" id="A0A941AR86"/>
<reference evidence="3" key="1">
    <citation type="journal article" date="2016" name="Int. J. Syst. Evol. Microbiol.">
        <title>Pseudoxanthomonas helianthi sp. nov., isolated from roots of Jerusalem artichoke (Helianthus tuberosus).</title>
        <authorList>
            <person name="Kittiwongwattana C."/>
            <person name="Thawai C."/>
        </authorList>
    </citation>
    <scope>NUCLEOTIDE SEQUENCE</scope>
    <source>
        <strain evidence="3">110414</strain>
    </source>
</reference>
<dbReference type="Proteomes" id="UP000673447">
    <property type="component" value="Unassembled WGS sequence"/>
</dbReference>
<feature type="region of interest" description="Disordered" evidence="1">
    <location>
        <begin position="355"/>
        <end position="375"/>
    </location>
</feature>
<feature type="chain" id="PRO_5038071969" description="Secreted protein" evidence="2">
    <location>
        <begin position="23"/>
        <end position="375"/>
    </location>
</feature>
<dbReference type="PROSITE" id="PS51257">
    <property type="entry name" value="PROKAR_LIPOPROTEIN"/>
    <property type="match status" value="1"/>
</dbReference>
<proteinExistence type="predicted"/>
<feature type="signal peptide" evidence="2">
    <location>
        <begin position="1"/>
        <end position="22"/>
    </location>
</feature>
<dbReference type="RefSeq" id="WP_210534718.1">
    <property type="nucleotide sequence ID" value="NZ_JAGKTC010000001.1"/>
</dbReference>
<evidence type="ECO:0000313" key="4">
    <source>
        <dbReference type="Proteomes" id="UP000673447"/>
    </source>
</evidence>
<dbReference type="SUPFAM" id="SSF52096">
    <property type="entry name" value="ClpP/crotonase"/>
    <property type="match status" value="1"/>
</dbReference>
<keyword evidence="2" id="KW-0732">Signal</keyword>
<feature type="compositionally biased region" description="Low complexity" evidence="1">
    <location>
        <begin position="356"/>
        <end position="375"/>
    </location>
</feature>
<gene>
    <name evidence="3" type="ORF">J5837_00220</name>
</gene>
<dbReference type="EMBL" id="JAGKTC010000001">
    <property type="protein sequence ID" value="MBP3982831.1"/>
    <property type="molecule type" value="Genomic_DNA"/>
</dbReference>
<name>A0A941AR86_9GAMM</name>
<evidence type="ECO:0000313" key="3">
    <source>
        <dbReference type="EMBL" id="MBP3982831.1"/>
    </source>
</evidence>